<name>A0A5P8K3F4_9ACTN</name>
<evidence type="ECO:0000313" key="2">
    <source>
        <dbReference type="EMBL" id="QFQ97823.1"/>
    </source>
</evidence>
<dbReference type="AlphaFoldDB" id="A0A5P8K3F4"/>
<gene>
    <name evidence="2" type="ORF">F9278_18110</name>
</gene>
<dbReference type="EMBL" id="CP045096">
    <property type="protein sequence ID" value="QFQ97823.1"/>
    <property type="molecule type" value="Genomic_DNA"/>
</dbReference>
<dbReference type="Proteomes" id="UP000327294">
    <property type="component" value="Chromosome"/>
</dbReference>
<dbReference type="Pfam" id="PF04149">
    <property type="entry name" value="DUF397"/>
    <property type="match status" value="1"/>
</dbReference>
<keyword evidence="3" id="KW-1185">Reference proteome</keyword>
<reference evidence="2 3" key="1">
    <citation type="submission" date="2019-10" db="EMBL/GenBank/DDBJ databases">
        <title>Streptomyces sp. strain GY16 isolated from leaves of Broussonetia papyrifera.</title>
        <authorList>
            <person name="Mo P."/>
        </authorList>
    </citation>
    <scope>NUCLEOTIDE SEQUENCE [LARGE SCALE GENOMIC DNA]</scope>
    <source>
        <strain evidence="2 3">GY16</strain>
    </source>
</reference>
<evidence type="ECO:0000259" key="1">
    <source>
        <dbReference type="Pfam" id="PF04149"/>
    </source>
</evidence>
<dbReference type="RefSeq" id="WP_152169302.1">
    <property type="nucleotide sequence ID" value="NZ_CP045096.1"/>
</dbReference>
<proteinExistence type="predicted"/>
<organism evidence="2 3">
    <name type="scientific">Streptomyces phaeolivaceus</name>
    <dbReference type="NCBI Taxonomy" id="2653200"/>
    <lineage>
        <taxon>Bacteria</taxon>
        <taxon>Bacillati</taxon>
        <taxon>Actinomycetota</taxon>
        <taxon>Actinomycetes</taxon>
        <taxon>Kitasatosporales</taxon>
        <taxon>Streptomycetaceae</taxon>
        <taxon>Streptomyces</taxon>
    </lineage>
</organism>
<sequence length="65" mass="7240">MSDHKWQKSSYSPDGANCVYVAASRTELKLHLRESDDPTAILTTTPASLRSLIRTLKSRSIANHL</sequence>
<feature type="domain" description="DUF397" evidence="1">
    <location>
        <begin position="5"/>
        <end position="57"/>
    </location>
</feature>
<evidence type="ECO:0000313" key="3">
    <source>
        <dbReference type="Proteomes" id="UP000327294"/>
    </source>
</evidence>
<protein>
    <submittedName>
        <fullName evidence="2">DUF397 domain-containing protein</fullName>
    </submittedName>
</protein>
<accession>A0A5P8K3F4</accession>
<dbReference type="KEGG" id="sphv:F9278_18110"/>
<dbReference type="InterPro" id="IPR007278">
    <property type="entry name" value="DUF397"/>
</dbReference>